<dbReference type="InterPro" id="IPR015797">
    <property type="entry name" value="NUDIX_hydrolase-like_dom_sf"/>
</dbReference>
<protein>
    <submittedName>
        <fullName evidence="7">8-oxo-dGTP diphosphatase</fullName>
        <ecNumber evidence="7">3.6.1.55</ecNumber>
    </submittedName>
</protein>
<accession>A0ABS4FB10</accession>
<evidence type="ECO:0000313" key="8">
    <source>
        <dbReference type="Proteomes" id="UP000706926"/>
    </source>
</evidence>
<evidence type="ECO:0000256" key="4">
    <source>
        <dbReference type="ARBA" id="ARBA00022801"/>
    </source>
</evidence>
<reference evidence="7 8" key="1">
    <citation type="submission" date="2021-03" db="EMBL/GenBank/DDBJ databases">
        <title>Genomic Encyclopedia of Type Strains, Phase IV (KMG-IV): sequencing the most valuable type-strain genomes for metagenomic binning, comparative biology and taxonomic classification.</title>
        <authorList>
            <person name="Goeker M."/>
        </authorList>
    </citation>
    <scope>NUCLEOTIDE SEQUENCE [LARGE SCALE GENOMIC DNA]</scope>
    <source>
        <strain evidence="7 8">DSM 15596</strain>
    </source>
</reference>
<proteinExistence type="inferred from homology"/>
<dbReference type="RefSeq" id="WP_007127826.1">
    <property type="nucleotide sequence ID" value="NZ_CP139098.1"/>
</dbReference>
<keyword evidence="5" id="KW-0460">Magnesium</keyword>
<dbReference type="PANTHER" id="PTHR43758">
    <property type="entry name" value="7,8-DIHYDRO-8-OXOGUANINE TRIPHOSPHATASE"/>
    <property type="match status" value="1"/>
</dbReference>
<evidence type="ECO:0000313" key="7">
    <source>
        <dbReference type="EMBL" id="MBP1893446.1"/>
    </source>
</evidence>
<keyword evidence="3" id="KW-0479">Metal-binding</keyword>
<comment type="similarity">
    <text evidence="2">Belongs to the Nudix hydrolase family.</text>
</comment>
<gene>
    <name evidence="7" type="ORF">J2Z18_002548</name>
</gene>
<keyword evidence="4 7" id="KW-0378">Hydrolase</keyword>
<comment type="caution">
    <text evidence="7">The sequence shown here is derived from an EMBL/GenBank/DDBJ whole genome shotgun (WGS) entry which is preliminary data.</text>
</comment>
<dbReference type="InterPro" id="IPR020084">
    <property type="entry name" value="NUDIX_hydrolase_CS"/>
</dbReference>
<dbReference type="PROSITE" id="PS00893">
    <property type="entry name" value="NUDIX_BOX"/>
    <property type="match status" value="1"/>
</dbReference>
<evidence type="ECO:0000256" key="2">
    <source>
        <dbReference type="ARBA" id="ARBA00005582"/>
    </source>
</evidence>
<dbReference type="GeneID" id="95404539"/>
<dbReference type="Gene3D" id="3.90.79.10">
    <property type="entry name" value="Nucleoside Triphosphate Pyrophosphohydrolase"/>
    <property type="match status" value="1"/>
</dbReference>
<evidence type="ECO:0000259" key="6">
    <source>
        <dbReference type="PROSITE" id="PS51462"/>
    </source>
</evidence>
<comment type="cofactor">
    <cofactor evidence="1">
        <name>Mg(2+)</name>
        <dbReference type="ChEBI" id="CHEBI:18420"/>
    </cofactor>
</comment>
<dbReference type="EMBL" id="JAGGKI010000005">
    <property type="protein sequence ID" value="MBP1893446.1"/>
    <property type="molecule type" value="Genomic_DNA"/>
</dbReference>
<sequence length="162" mass="18298">MYKYALCFIKKGSKLLMLNRDSAPTKGLWNGVGGKIEGNESPTECVIRESFEETGIVLENVAYKGVISWIADASYSGGMYVFIAVIPDDYQYITPKKVDEGILDWKDIEWILSEGNLGVGEMIPQFLPKVLSSAECFEHKCILENNKLIYYDAVRLRQIETI</sequence>
<name>A0ABS4FB10_9BACL</name>
<dbReference type="InterPro" id="IPR000086">
    <property type="entry name" value="NUDIX_hydrolase_dom"/>
</dbReference>
<organism evidence="7 8">
    <name type="scientific">Paenibacillus lactis</name>
    <dbReference type="NCBI Taxonomy" id="228574"/>
    <lineage>
        <taxon>Bacteria</taxon>
        <taxon>Bacillati</taxon>
        <taxon>Bacillota</taxon>
        <taxon>Bacilli</taxon>
        <taxon>Bacillales</taxon>
        <taxon>Paenibacillaceae</taxon>
        <taxon>Paenibacillus</taxon>
    </lineage>
</organism>
<dbReference type="Proteomes" id="UP000706926">
    <property type="component" value="Unassembled WGS sequence"/>
</dbReference>
<dbReference type="CDD" id="cd18886">
    <property type="entry name" value="NUDIX_MutT_Nudt1"/>
    <property type="match status" value="1"/>
</dbReference>
<keyword evidence="8" id="KW-1185">Reference proteome</keyword>
<dbReference type="PROSITE" id="PS51462">
    <property type="entry name" value="NUDIX"/>
    <property type="match status" value="1"/>
</dbReference>
<dbReference type="GO" id="GO:0035539">
    <property type="term" value="F:8-oxo-7,8-dihydrodeoxyguanosine triphosphate pyrophosphatase activity"/>
    <property type="evidence" value="ECO:0007669"/>
    <property type="project" value="UniProtKB-EC"/>
</dbReference>
<evidence type="ECO:0000256" key="3">
    <source>
        <dbReference type="ARBA" id="ARBA00022723"/>
    </source>
</evidence>
<evidence type="ECO:0000256" key="5">
    <source>
        <dbReference type="ARBA" id="ARBA00022842"/>
    </source>
</evidence>
<evidence type="ECO:0000256" key="1">
    <source>
        <dbReference type="ARBA" id="ARBA00001946"/>
    </source>
</evidence>
<dbReference type="SUPFAM" id="SSF55811">
    <property type="entry name" value="Nudix"/>
    <property type="match status" value="1"/>
</dbReference>
<dbReference type="Pfam" id="PF00293">
    <property type="entry name" value="NUDIX"/>
    <property type="match status" value="1"/>
</dbReference>
<dbReference type="PANTHER" id="PTHR43758:SF2">
    <property type="entry name" value="OXIDIZED PURINE NUCLEOSIDE TRIPHOSPHATE HYDROLASE"/>
    <property type="match status" value="1"/>
</dbReference>
<dbReference type="EC" id="3.6.1.55" evidence="7"/>
<feature type="domain" description="Nudix hydrolase" evidence="6">
    <location>
        <begin position="1"/>
        <end position="132"/>
    </location>
</feature>